<dbReference type="GO" id="GO:0032259">
    <property type="term" value="P:methylation"/>
    <property type="evidence" value="ECO:0007669"/>
    <property type="project" value="UniProtKB-KW"/>
</dbReference>
<dbReference type="AlphaFoldDB" id="A0A4Y8N5C4"/>
<dbReference type="SUPFAM" id="SSF53335">
    <property type="entry name" value="S-adenosyl-L-methionine-dependent methyltransferases"/>
    <property type="match status" value="1"/>
</dbReference>
<name>A0A4Y8N5C4_9BURK</name>
<dbReference type="GO" id="GO:0008168">
    <property type="term" value="F:methyltransferase activity"/>
    <property type="evidence" value="ECO:0007669"/>
    <property type="project" value="UniProtKB-KW"/>
</dbReference>
<dbReference type="Gene3D" id="3.40.50.150">
    <property type="entry name" value="Vaccinia Virus protein VP39"/>
    <property type="match status" value="1"/>
</dbReference>
<evidence type="ECO:0000313" key="3">
    <source>
        <dbReference type="Proteomes" id="UP000297385"/>
    </source>
</evidence>
<dbReference type="Proteomes" id="UP000297385">
    <property type="component" value="Unassembled WGS sequence"/>
</dbReference>
<evidence type="ECO:0000313" key="2">
    <source>
        <dbReference type="EMBL" id="TFE44990.1"/>
    </source>
</evidence>
<dbReference type="EMBL" id="SNVI01000001">
    <property type="protein sequence ID" value="TFE44990.1"/>
    <property type="molecule type" value="Genomic_DNA"/>
</dbReference>
<accession>A0A4Y8N5C4</accession>
<keyword evidence="1" id="KW-0175">Coiled coil</keyword>
<dbReference type="Pfam" id="PF13489">
    <property type="entry name" value="Methyltransf_23"/>
    <property type="match status" value="1"/>
</dbReference>
<feature type="coiled-coil region" evidence="1">
    <location>
        <begin position="267"/>
        <end position="315"/>
    </location>
</feature>
<dbReference type="InterPro" id="IPR029063">
    <property type="entry name" value="SAM-dependent_MTases_sf"/>
</dbReference>
<sequence>MNLVTTLRRGHLLKHIDLSGIGLEIGPYDQPTVFKSEADVRYLDWKDREQLVRECTHPDMIVDIPEIDYVVHSNRYGEYISDKFDYVIANHVMEHAPNMIQWLADLCDMMRPGGVLFLALPDKKFSFDKYRPDTALSHFVAEYVAGVEDIPREHQIECEIYYDEAFVNKPMDVADKLDMNRIRHKLQAPPHVGIHSHVFESGTIVSKVLKPILTMGFLEFNLVDFVPALGETGGEMIIVLRKETPRVELTTEEFYRAPVDAEMAARAVETAARLAEAEAALEEARQKVVATQEQVVTMQETVAAMQEKLVAMQEEIASRTSTIRALESSTSWRITAPLRAAVTRLRGLGSKGRDISY</sequence>
<comment type="caution">
    <text evidence="2">The sequence shown here is derived from an EMBL/GenBank/DDBJ whole genome shotgun (WGS) entry which is preliminary data.</text>
</comment>
<reference evidence="2 3" key="1">
    <citation type="submission" date="2019-03" db="EMBL/GenBank/DDBJ databases">
        <title>Complete Genome Sequence of Paraburkholderia dipogonis ICMP 19430T, a Nitrogen-fixing Symbiont of the South African Invasive Legume Dipogon lignosus in New Zealand.</title>
        <authorList>
            <person name="De Meyer S.E."/>
        </authorList>
    </citation>
    <scope>NUCLEOTIDE SEQUENCE [LARGE SCALE GENOMIC DNA]</scope>
    <source>
        <strain evidence="2 3">ICMP 19430</strain>
    </source>
</reference>
<proteinExistence type="predicted"/>
<dbReference type="RefSeq" id="WP_134456773.1">
    <property type="nucleotide sequence ID" value="NZ_JBHMFL010000125.1"/>
</dbReference>
<keyword evidence="2" id="KW-0808">Transferase</keyword>
<protein>
    <submittedName>
        <fullName evidence="2">Class I SAM-dependent methyltransferase</fullName>
    </submittedName>
</protein>
<evidence type="ECO:0000256" key="1">
    <source>
        <dbReference type="SAM" id="Coils"/>
    </source>
</evidence>
<organism evidence="2 3">
    <name type="scientific">Paraburkholderia dipogonis</name>
    <dbReference type="NCBI Taxonomy" id="1211383"/>
    <lineage>
        <taxon>Bacteria</taxon>
        <taxon>Pseudomonadati</taxon>
        <taxon>Pseudomonadota</taxon>
        <taxon>Betaproteobacteria</taxon>
        <taxon>Burkholderiales</taxon>
        <taxon>Burkholderiaceae</taxon>
        <taxon>Paraburkholderia</taxon>
    </lineage>
</organism>
<dbReference type="GeneID" id="97306426"/>
<keyword evidence="2" id="KW-0489">Methyltransferase</keyword>
<gene>
    <name evidence="2" type="ORF">E2553_08140</name>
</gene>